<proteinExistence type="predicted"/>
<sequence length="152" mass="16496">MTAEAVERVSAVAELPQVLGKVREARRLLHGTLGENLAELVELRCSYLNGCAFCIDMHARDAAELGEERRRLFTVAGWHEARNHFTPAEQAALALADEVTRLGEGGVSDGVYARAAEHYPPEELAALIATIGVMNLFNRVMVATGSQPPDLD</sequence>
<keyword evidence="3" id="KW-1185">Reference proteome</keyword>
<comment type="caution">
    <text evidence="2">The sequence shown here is derived from an EMBL/GenBank/DDBJ whole genome shotgun (WGS) entry which is preliminary data.</text>
</comment>
<organism evidence="2 3">
    <name type="scientific">Haloactinospora alba</name>
    <dbReference type="NCBI Taxonomy" id="405555"/>
    <lineage>
        <taxon>Bacteria</taxon>
        <taxon>Bacillati</taxon>
        <taxon>Actinomycetota</taxon>
        <taxon>Actinomycetes</taxon>
        <taxon>Streptosporangiales</taxon>
        <taxon>Nocardiopsidaceae</taxon>
        <taxon>Haloactinospora</taxon>
    </lineage>
</organism>
<dbReference type="GO" id="GO:0051920">
    <property type="term" value="F:peroxiredoxin activity"/>
    <property type="evidence" value="ECO:0007669"/>
    <property type="project" value="InterPro"/>
</dbReference>
<protein>
    <submittedName>
        <fullName evidence="2">AhpD family alkylhydroperoxidase</fullName>
    </submittedName>
</protein>
<name>A0A543NL43_9ACTN</name>
<dbReference type="RefSeq" id="WP_141924038.1">
    <property type="nucleotide sequence ID" value="NZ_VFQC01000001.1"/>
</dbReference>
<dbReference type="InterPro" id="IPR029032">
    <property type="entry name" value="AhpD-like"/>
</dbReference>
<dbReference type="InterPro" id="IPR003779">
    <property type="entry name" value="CMD-like"/>
</dbReference>
<keyword evidence="2" id="KW-0575">Peroxidase</keyword>
<dbReference type="Gene3D" id="1.20.1290.10">
    <property type="entry name" value="AhpD-like"/>
    <property type="match status" value="1"/>
</dbReference>
<dbReference type="SUPFAM" id="SSF69118">
    <property type="entry name" value="AhpD-like"/>
    <property type="match status" value="1"/>
</dbReference>
<dbReference type="OrthoDB" id="331146at2"/>
<evidence type="ECO:0000313" key="2">
    <source>
        <dbReference type="EMBL" id="TQN32563.1"/>
    </source>
</evidence>
<reference evidence="2 3" key="1">
    <citation type="submission" date="2019-06" db="EMBL/GenBank/DDBJ databases">
        <title>Sequencing the genomes of 1000 actinobacteria strains.</title>
        <authorList>
            <person name="Klenk H.-P."/>
        </authorList>
    </citation>
    <scope>NUCLEOTIDE SEQUENCE [LARGE SCALE GENOMIC DNA]</scope>
    <source>
        <strain evidence="2 3">DSM 45015</strain>
    </source>
</reference>
<gene>
    <name evidence="2" type="ORF">FHX37_2535</name>
</gene>
<feature type="domain" description="Carboxymuconolactone decarboxylase-like" evidence="1">
    <location>
        <begin position="15"/>
        <end position="98"/>
    </location>
</feature>
<accession>A0A543NL43</accession>
<dbReference type="PANTHER" id="PTHR34846">
    <property type="entry name" value="4-CARBOXYMUCONOLACTONE DECARBOXYLASE FAMILY PROTEIN (AFU_ORTHOLOGUE AFUA_6G11590)"/>
    <property type="match status" value="1"/>
</dbReference>
<dbReference type="EMBL" id="VFQC01000001">
    <property type="protein sequence ID" value="TQN32563.1"/>
    <property type="molecule type" value="Genomic_DNA"/>
</dbReference>
<keyword evidence="2" id="KW-0560">Oxidoreductase</keyword>
<dbReference type="InterPro" id="IPR004675">
    <property type="entry name" value="AhpD_core"/>
</dbReference>
<evidence type="ECO:0000259" key="1">
    <source>
        <dbReference type="Pfam" id="PF02627"/>
    </source>
</evidence>
<dbReference type="Pfam" id="PF02627">
    <property type="entry name" value="CMD"/>
    <property type="match status" value="1"/>
</dbReference>
<dbReference type="PANTHER" id="PTHR34846:SF7">
    <property type="entry name" value="BLL7811 PROTEIN"/>
    <property type="match status" value="1"/>
</dbReference>
<evidence type="ECO:0000313" key="3">
    <source>
        <dbReference type="Proteomes" id="UP000317422"/>
    </source>
</evidence>
<dbReference type="NCBIfam" id="TIGR00778">
    <property type="entry name" value="ahpD_dom"/>
    <property type="match status" value="1"/>
</dbReference>
<dbReference type="Proteomes" id="UP000317422">
    <property type="component" value="Unassembled WGS sequence"/>
</dbReference>
<dbReference type="AlphaFoldDB" id="A0A543NL43"/>